<organism evidence="2 3">
    <name type="scientific">Aeromicrobium yanjiei</name>
    <dbReference type="NCBI Taxonomy" id="2662028"/>
    <lineage>
        <taxon>Bacteria</taxon>
        <taxon>Bacillati</taxon>
        <taxon>Actinomycetota</taxon>
        <taxon>Actinomycetes</taxon>
        <taxon>Propionibacteriales</taxon>
        <taxon>Nocardioidaceae</taxon>
        <taxon>Aeromicrobium</taxon>
    </lineage>
</organism>
<dbReference type="Gene3D" id="3.30.70.1880">
    <property type="entry name" value="Protein of unknown function DUF881"/>
    <property type="match status" value="1"/>
</dbReference>
<dbReference type="AlphaFoldDB" id="A0A5Q2MI90"/>
<evidence type="ECO:0000313" key="3">
    <source>
        <dbReference type="Proteomes" id="UP000392064"/>
    </source>
</evidence>
<reference evidence="2 3" key="1">
    <citation type="submission" date="2019-11" db="EMBL/GenBank/DDBJ databases">
        <authorList>
            <person name="Li J."/>
        </authorList>
    </citation>
    <scope>NUCLEOTIDE SEQUENCE [LARGE SCALE GENOMIC DNA]</scope>
    <source>
        <strain evidence="2 3">MF47</strain>
    </source>
</reference>
<evidence type="ECO:0000256" key="1">
    <source>
        <dbReference type="ARBA" id="ARBA00009108"/>
    </source>
</evidence>
<accession>A0A5Q2MI90</accession>
<comment type="similarity">
    <text evidence="1">Belongs to the UPF0749 family.</text>
</comment>
<dbReference type="KEGG" id="aef:GEV26_09065"/>
<dbReference type="PANTHER" id="PTHR37313">
    <property type="entry name" value="UPF0749 PROTEIN RV1825"/>
    <property type="match status" value="1"/>
</dbReference>
<name>A0A5Q2MI90_9ACTN</name>
<proteinExistence type="inferred from homology"/>
<keyword evidence="3" id="KW-1185">Reference proteome</keyword>
<evidence type="ECO:0000313" key="2">
    <source>
        <dbReference type="EMBL" id="QGG41499.1"/>
    </source>
</evidence>
<dbReference type="InterPro" id="IPR010273">
    <property type="entry name" value="DUF881"/>
</dbReference>
<dbReference type="Proteomes" id="UP000392064">
    <property type="component" value="Chromosome"/>
</dbReference>
<protein>
    <submittedName>
        <fullName evidence="2">DUF881 domain-containing protein</fullName>
    </submittedName>
</protein>
<dbReference type="EMBL" id="CP045737">
    <property type="protein sequence ID" value="QGG41499.1"/>
    <property type="molecule type" value="Genomic_DNA"/>
</dbReference>
<sequence>MGEPDTANRAEGLLEQIADTALDDDYYVVRSGPGAQKRQFNTVLTGVVMAVFALLVAVAAIQTRSDRPATERERATLIDDVDARKETLADREATAVRLRAEVNALQGQVDSFDPAYQELRLVAADVGATGPGVTVRVTPNPNDDIDGQIRDQDLRVLVNGLWYAGAEAVSINGNRIGTLSAIRFAESVIKVNYRGIAPPYVVEAIGDEDTMAERFEENPAGRYWVKRQQDAGVGFDVSRSSELRVGVVPKPRLTIRHATAIKGEE</sequence>
<dbReference type="GO" id="GO:0005886">
    <property type="term" value="C:plasma membrane"/>
    <property type="evidence" value="ECO:0007669"/>
    <property type="project" value="TreeGrafter"/>
</dbReference>
<dbReference type="Pfam" id="PF05949">
    <property type="entry name" value="DUF881"/>
    <property type="match status" value="1"/>
</dbReference>
<dbReference type="PANTHER" id="PTHR37313:SF1">
    <property type="entry name" value="UPF0749 PROTEIN RV1823"/>
    <property type="match status" value="1"/>
</dbReference>
<gene>
    <name evidence="2" type="ORF">GEV26_09065</name>
</gene>
<dbReference type="RefSeq" id="WP_153652767.1">
    <property type="nucleotide sequence ID" value="NZ_CP045737.1"/>
</dbReference>